<dbReference type="InterPro" id="IPR039315">
    <property type="entry name" value="CheW"/>
</dbReference>
<dbReference type="SMART" id="SM00260">
    <property type="entry name" value="CheW"/>
    <property type="match status" value="1"/>
</dbReference>
<dbReference type="Gene3D" id="2.30.30.40">
    <property type="entry name" value="SH3 Domains"/>
    <property type="match status" value="1"/>
</dbReference>
<evidence type="ECO:0000313" key="6">
    <source>
        <dbReference type="Proteomes" id="UP000450676"/>
    </source>
</evidence>
<dbReference type="GO" id="GO:0005829">
    <property type="term" value="C:cytosol"/>
    <property type="evidence" value="ECO:0007669"/>
    <property type="project" value="TreeGrafter"/>
</dbReference>
<evidence type="ECO:0000256" key="1">
    <source>
        <dbReference type="ARBA" id="ARBA00004496"/>
    </source>
</evidence>
<organism evidence="5 6">
    <name type="scientific">Pseudoduganella aquatica</name>
    <dbReference type="NCBI Taxonomy" id="2660641"/>
    <lineage>
        <taxon>Bacteria</taxon>
        <taxon>Pseudomonadati</taxon>
        <taxon>Pseudomonadota</taxon>
        <taxon>Betaproteobacteria</taxon>
        <taxon>Burkholderiales</taxon>
        <taxon>Oxalobacteraceae</taxon>
        <taxon>Telluria group</taxon>
        <taxon>Pseudoduganella</taxon>
    </lineage>
</organism>
<comment type="caution">
    <text evidence="5">The sequence shown here is derived from an EMBL/GenBank/DDBJ whole genome shotgun (WGS) entry which is preliminary data.</text>
</comment>
<dbReference type="InterPro" id="IPR036061">
    <property type="entry name" value="CheW-like_dom_sf"/>
</dbReference>
<dbReference type="AlphaFoldDB" id="A0A7X4HHX9"/>
<dbReference type="SUPFAM" id="SSF50341">
    <property type="entry name" value="CheW-like"/>
    <property type="match status" value="1"/>
</dbReference>
<protein>
    <recommendedName>
        <fullName evidence="2">Chemotaxis protein CheW</fullName>
    </recommendedName>
</protein>
<sequence length="227" mass="24734">MTTTAAPTIQGIHDCWNRIGVSGDHSCEKLQQFVHCRNCDVYAGAAQRNLQRPVDAAYKEEWAAHFRKPADDSAQLDSSCLVFRIGREWLSLPTSAFLSVAPQAKPHRLPHRNARGLAGVVNVGGKLYPCIALGALLDIDEAEIEVRTGRHTFARLLLVQWEGQPYALPVADLHGLLRYAAASVQAPAATINKGLSRYLTGVVSHDGMQIGCLDAGLLGYQLARTLR</sequence>
<comment type="subcellular location">
    <subcellularLocation>
        <location evidence="1">Cytoplasm</location>
    </subcellularLocation>
</comment>
<dbReference type="Proteomes" id="UP000450676">
    <property type="component" value="Unassembled WGS sequence"/>
</dbReference>
<gene>
    <name evidence="5" type="ORF">GTP77_28865</name>
</gene>
<dbReference type="PANTHER" id="PTHR22617:SF45">
    <property type="entry name" value="CHEMOTAXIS PROTEIN CHEW"/>
    <property type="match status" value="1"/>
</dbReference>
<evidence type="ECO:0000256" key="3">
    <source>
        <dbReference type="ARBA" id="ARBA00022490"/>
    </source>
</evidence>
<dbReference type="RefSeq" id="WP_161075596.1">
    <property type="nucleotide sequence ID" value="NZ_WWCU01000068.1"/>
</dbReference>
<evidence type="ECO:0000256" key="2">
    <source>
        <dbReference type="ARBA" id="ARBA00021483"/>
    </source>
</evidence>
<evidence type="ECO:0000259" key="4">
    <source>
        <dbReference type="PROSITE" id="PS50851"/>
    </source>
</evidence>
<evidence type="ECO:0000313" key="5">
    <source>
        <dbReference type="EMBL" id="MYN11329.1"/>
    </source>
</evidence>
<name>A0A7X4HHX9_9BURK</name>
<keyword evidence="3" id="KW-0963">Cytoplasm</keyword>
<dbReference type="PROSITE" id="PS50851">
    <property type="entry name" value="CHEW"/>
    <property type="match status" value="1"/>
</dbReference>
<dbReference type="PANTHER" id="PTHR22617">
    <property type="entry name" value="CHEMOTAXIS SENSOR HISTIDINE KINASE-RELATED"/>
    <property type="match status" value="1"/>
</dbReference>
<accession>A0A7X4HHX9</accession>
<dbReference type="InterPro" id="IPR002545">
    <property type="entry name" value="CheW-lke_dom"/>
</dbReference>
<dbReference type="GO" id="GO:0007165">
    <property type="term" value="P:signal transduction"/>
    <property type="evidence" value="ECO:0007669"/>
    <property type="project" value="InterPro"/>
</dbReference>
<proteinExistence type="predicted"/>
<reference evidence="5 6" key="1">
    <citation type="submission" date="2019-12" db="EMBL/GenBank/DDBJ databases">
        <title>Novel species isolated from a subtropical stream in China.</title>
        <authorList>
            <person name="Lu H."/>
        </authorList>
    </citation>
    <scope>NUCLEOTIDE SEQUENCE [LARGE SCALE GENOMIC DNA]</scope>
    <source>
        <strain evidence="5 6">FT127W</strain>
    </source>
</reference>
<dbReference type="GO" id="GO:0006935">
    <property type="term" value="P:chemotaxis"/>
    <property type="evidence" value="ECO:0007669"/>
    <property type="project" value="InterPro"/>
</dbReference>
<feature type="domain" description="CheW-like" evidence="4">
    <location>
        <begin position="77"/>
        <end position="224"/>
    </location>
</feature>
<dbReference type="Gene3D" id="2.40.50.180">
    <property type="entry name" value="CheA-289, Domain 4"/>
    <property type="match status" value="1"/>
</dbReference>
<dbReference type="EMBL" id="WWCU01000068">
    <property type="protein sequence ID" value="MYN11329.1"/>
    <property type="molecule type" value="Genomic_DNA"/>
</dbReference>
<dbReference type="Pfam" id="PF01584">
    <property type="entry name" value="CheW"/>
    <property type="match status" value="1"/>
</dbReference>
<keyword evidence="6" id="KW-1185">Reference proteome</keyword>